<name>A0AAP0J868_9MAGN</name>
<gene>
    <name evidence="2" type="ORF">Syun_017257</name>
</gene>
<organism evidence="2 3">
    <name type="scientific">Stephania yunnanensis</name>
    <dbReference type="NCBI Taxonomy" id="152371"/>
    <lineage>
        <taxon>Eukaryota</taxon>
        <taxon>Viridiplantae</taxon>
        <taxon>Streptophyta</taxon>
        <taxon>Embryophyta</taxon>
        <taxon>Tracheophyta</taxon>
        <taxon>Spermatophyta</taxon>
        <taxon>Magnoliopsida</taxon>
        <taxon>Ranunculales</taxon>
        <taxon>Menispermaceae</taxon>
        <taxon>Menispermoideae</taxon>
        <taxon>Cissampelideae</taxon>
        <taxon>Stephania</taxon>
    </lineage>
</organism>
<protein>
    <submittedName>
        <fullName evidence="2">Uncharacterized protein</fullName>
    </submittedName>
</protein>
<evidence type="ECO:0000313" key="2">
    <source>
        <dbReference type="EMBL" id="KAK9128460.1"/>
    </source>
</evidence>
<dbReference type="AlphaFoldDB" id="A0AAP0J868"/>
<dbReference type="EMBL" id="JBBNAF010000007">
    <property type="protein sequence ID" value="KAK9128460.1"/>
    <property type="molecule type" value="Genomic_DNA"/>
</dbReference>
<evidence type="ECO:0000313" key="3">
    <source>
        <dbReference type="Proteomes" id="UP001420932"/>
    </source>
</evidence>
<dbReference type="Proteomes" id="UP001420932">
    <property type="component" value="Unassembled WGS sequence"/>
</dbReference>
<comment type="caution">
    <text evidence="2">The sequence shown here is derived from an EMBL/GenBank/DDBJ whole genome shotgun (WGS) entry which is preliminary data.</text>
</comment>
<evidence type="ECO:0000256" key="1">
    <source>
        <dbReference type="SAM" id="MobiDB-lite"/>
    </source>
</evidence>
<feature type="region of interest" description="Disordered" evidence="1">
    <location>
        <begin position="52"/>
        <end position="91"/>
    </location>
</feature>
<accession>A0AAP0J868</accession>
<sequence length="91" mass="10076">MRFLLQFLSKRQVHARAKAQDEAQSTDGYACFVGHEVFDDEVLANKVFAKETRSVAEPRPTQKSEVGDSNFVEPSQFSNGGGSGRRRGKGK</sequence>
<keyword evidence="3" id="KW-1185">Reference proteome</keyword>
<proteinExistence type="predicted"/>
<feature type="compositionally biased region" description="Basic and acidic residues" evidence="1">
    <location>
        <begin position="52"/>
        <end position="66"/>
    </location>
</feature>
<reference evidence="2 3" key="1">
    <citation type="submission" date="2024-01" db="EMBL/GenBank/DDBJ databases">
        <title>Genome assemblies of Stephania.</title>
        <authorList>
            <person name="Yang L."/>
        </authorList>
    </citation>
    <scope>NUCLEOTIDE SEQUENCE [LARGE SCALE GENOMIC DNA]</scope>
    <source>
        <strain evidence="2">YNDBR</strain>
        <tissue evidence="2">Leaf</tissue>
    </source>
</reference>